<evidence type="ECO:0000256" key="2">
    <source>
        <dbReference type="ARBA" id="ARBA00022729"/>
    </source>
</evidence>
<dbReference type="PANTHER" id="PTHR46091:SF3">
    <property type="entry name" value="AMINE OXIDASE DOMAIN-CONTAINING PROTEIN"/>
    <property type="match status" value="1"/>
</dbReference>
<evidence type="ECO:0000256" key="6">
    <source>
        <dbReference type="SAM" id="Phobius"/>
    </source>
</evidence>
<evidence type="ECO:0000313" key="9">
    <source>
        <dbReference type="Proteomes" id="UP000256379"/>
    </source>
</evidence>
<reference evidence="8 9" key="1">
    <citation type="submission" date="2018-04" db="EMBL/GenBank/DDBJ databases">
        <title>Novel Campyloabacter and Helicobacter Species and Strains.</title>
        <authorList>
            <person name="Mannion A.J."/>
            <person name="Shen Z."/>
            <person name="Fox J.G."/>
        </authorList>
    </citation>
    <scope>NUCLEOTIDE SEQUENCE [LARGE SCALE GENOMIC DNA]</scope>
    <source>
        <strain evidence="8 9">MIT 17-337</strain>
    </source>
</reference>
<dbReference type="Proteomes" id="UP000256379">
    <property type="component" value="Unassembled WGS sequence"/>
</dbReference>
<dbReference type="AlphaFoldDB" id="A0A3D8IQD7"/>
<dbReference type="InterPro" id="IPR052206">
    <property type="entry name" value="Retinol_saturase"/>
</dbReference>
<keyword evidence="3" id="KW-0274">FAD</keyword>
<feature type="transmembrane region" description="Helical" evidence="6">
    <location>
        <begin position="523"/>
        <end position="542"/>
    </location>
</feature>
<evidence type="ECO:0000256" key="5">
    <source>
        <dbReference type="ARBA" id="ARBA00023027"/>
    </source>
</evidence>
<keyword evidence="1" id="KW-0285">Flavoprotein</keyword>
<dbReference type="SUPFAM" id="SSF51905">
    <property type="entry name" value="FAD/NAD(P)-binding domain"/>
    <property type="match status" value="1"/>
</dbReference>
<dbReference type="PANTHER" id="PTHR46091">
    <property type="entry name" value="BLR7054 PROTEIN"/>
    <property type="match status" value="1"/>
</dbReference>
<feature type="transmembrane region" description="Helical" evidence="6">
    <location>
        <begin position="153"/>
        <end position="172"/>
    </location>
</feature>
<keyword evidence="6" id="KW-1133">Transmembrane helix</keyword>
<dbReference type="OrthoDB" id="9794630at2"/>
<protein>
    <submittedName>
        <fullName evidence="8">NAD(P)/FAD-dependent oxidoreductase</fullName>
    </submittedName>
</protein>
<keyword evidence="4" id="KW-0521">NADP</keyword>
<dbReference type="InterPro" id="IPR002937">
    <property type="entry name" value="Amino_oxidase"/>
</dbReference>
<comment type="caution">
    <text evidence="8">The sequence shown here is derived from an EMBL/GenBank/DDBJ whole genome shotgun (WGS) entry which is preliminary data.</text>
</comment>
<dbReference type="Gene3D" id="3.50.50.60">
    <property type="entry name" value="FAD/NAD(P)-binding domain"/>
    <property type="match status" value="2"/>
</dbReference>
<keyword evidence="2" id="KW-0732">Signal</keyword>
<dbReference type="GO" id="GO:0016491">
    <property type="term" value="F:oxidoreductase activity"/>
    <property type="evidence" value="ECO:0007669"/>
    <property type="project" value="InterPro"/>
</dbReference>
<proteinExistence type="predicted"/>
<evidence type="ECO:0000313" key="8">
    <source>
        <dbReference type="EMBL" id="RDU67498.1"/>
    </source>
</evidence>
<accession>A0A3D8IQD7</accession>
<gene>
    <name evidence="8" type="ORF">CQA53_00250</name>
</gene>
<keyword evidence="6" id="KW-0812">Transmembrane</keyword>
<evidence type="ECO:0000259" key="7">
    <source>
        <dbReference type="Pfam" id="PF01593"/>
    </source>
</evidence>
<dbReference type="Pfam" id="PF01593">
    <property type="entry name" value="Amino_oxidase"/>
    <property type="match status" value="1"/>
</dbReference>
<keyword evidence="6" id="KW-0472">Membrane</keyword>
<sequence>MKRQSMEIYDTIIIGSGLGGLTCGATLAKEGKKVLILEQHNLIGGCATCFKRKGMLVDAGLHELDWGSKWTDMKHHIFRQLGLLEKITLIPLPTAWSIKESHTPHLQITIPHSKSKEALIAMFPHEAKGIKKYFRKMKFQAYFNRRFPFDMSFFDFFFAPFTTLWLFGLSALRNRNVGYMLDSMITDSKLKRILNINITYYHHDPYKFDWNYHAVAQANYYHQGMYVKGGSQELSNALASIITDHGGEVKINADVVRILLDEKSKAKRANGVIYKDKKGQEHIIFGEKIIANCDPNIVYKELLKDLAPSEYALDSRRVEKFSTKTSLLSVYMIFDTNLSKQYPNMDYSTFIVDSDNFAKTFNKDTMNQFETSLEKRDFVFVNYSKIESGLSERDDRFFGVMTTLSSYEEWDNLSEEAYKAKKQVIKKAFETRLEEMFPHIMSYCIHSELATPKTIKRYIRTSNGTPYGYDQSFEGFWGRGRYNSKAIQNLYFASAFGFPGSGFTGAMLSGYRTAKKILNPHFYAKRLSLCVLFGAGVSLAIIECVKLLS</sequence>
<organism evidence="8 9">
    <name type="scientific">Helicobacter didelphidarum</name>
    <dbReference type="NCBI Taxonomy" id="2040648"/>
    <lineage>
        <taxon>Bacteria</taxon>
        <taxon>Pseudomonadati</taxon>
        <taxon>Campylobacterota</taxon>
        <taxon>Epsilonproteobacteria</taxon>
        <taxon>Campylobacterales</taxon>
        <taxon>Helicobacteraceae</taxon>
        <taxon>Helicobacter</taxon>
    </lineage>
</organism>
<feature type="domain" description="Amine oxidase" evidence="7">
    <location>
        <begin position="18"/>
        <end position="518"/>
    </location>
</feature>
<evidence type="ECO:0000256" key="4">
    <source>
        <dbReference type="ARBA" id="ARBA00022857"/>
    </source>
</evidence>
<dbReference type="EMBL" id="NXLQ01000001">
    <property type="protein sequence ID" value="RDU67498.1"/>
    <property type="molecule type" value="Genomic_DNA"/>
</dbReference>
<evidence type="ECO:0000256" key="3">
    <source>
        <dbReference type="ARBA" id="ARBA00022827"/>
    </source>
</evidence>
<keyword evidence="9" id="KW-1185">Reference proteome</keyword>
<dbReference type="InterPro" id="IPR036188">
    <property type="entry name" value="FAD/NAD-bd_sf"/>
</dbReference>
<name>A0A3D8IQD7_9HELI</name>
<evidence type="ECO:0000256" key="1">
    <source>
        <dbReference type="ARBA" id="ARBA00022630"/>
    </source>
</evidence>
<keyword evidence="5" id="KW-0520">NAD</keyword>
<feature type="transmembrane region" description="Helical" evidence="6">
    <location>
        <begin position="490"/>
        <end position="511"/>
    </location>
</feature>